<evidence type="ECO:0000313" key="2">
    <source>
        <dbReference type="EMBL" id="MBK1619697.1"/>
    </source>
</evidence>
<dbReference type="AlphaFoldDB" id="A0A9X1B5J3"/>
<dbReference type="GO" id="GO:0009103">
    <property type="term" value="P:lipopolysaccharide biosynthetic process"/>
    <property type="evidence" value="ECO:0007669"/>
    <property type="project" value="TreeGrafter"/>
</dbReference>
<dbReference type="Proteomes" id="UP001138768">
    <property type="component" value="Unassembled WGS sequence"/>
</dbReference>
<dbReference type="InterPro" id="IPR017521">
    <property type="entry name" value="Sugar_tfrase_PEP-CTERM_Stp1"/>
</dbReference>
<keyword evidence="1" id="KW-0808">Transferase</keyword>
<protein>
    <recommendedName>
        <fullName evidence="4">TIGR03087 family PEP-CTERM/XrtA system glycosyltransferase</fullName>
    </recommendedName>
</protein>
<dbReference type="NCBIfam" id="TIGR03087">
    <property type="entry name" value="stp1"/>
    <property type="match status" value="1"/>
</dbReference>
<reference evidence="2 3" key="1">
    <citation type="journal article" date="2020" name="Microorganisms">
        <title>Osmotic Adaptation and Compatible Solute Biosynthesis of Phototrophic Bacteria as Revealed from Genome Analyses.</title>
        <authorList>
            <person name="Imhoff J.F."/>
            <person name="Rahn T."/>
            <person name="Kunzel S."/>
            <person name="Keller A."/>
            <person name="Neulinger S.C."/>
        </authorList>
    </citation>
    <scope>NUCLEOTIDE SEQUENCE [LARGE SCALE GENOMIC DNA]</scope>
    <source>
        <strain evidence="2 3">DSM 25653</strain>
    </source>
</reference>
<name>A0A9X1B5J3_9GAMM</name>
<dbReference type="Gene3D" id="3.40.50.2000">
    <property type="entry name" value="Glycogen Phosphorylase B"/>
    <property type="match status" value="1"/>
</dbReference>
<comment type="caution">
    <text evidence="2">The sequence shown here is derived from an EMBL/GenBank/DDBJ whole genome shotgun (WGS) entry which is preliminary data.</text>
</comment>
<dbReference type="Pfam" id="PF13692">
    <property type="entry name" value="Glyco_trans_1_4"/>
    <property type="match status" value="1"/>
</dbReference>
<dbReference type="EMBL" id="NRRY01000025">
    <property type="protein sequence ID" value="MBK1619697.1"/>
    <property type="molecule type" value="Genomic_DNA"/>
</dbReference>
<dbReference type="PANTHER" id="PTHR46401">
    <property type="entry name" value="GLYCOSYLTRANSFERASE WBBK-RELATED"/>
    <property type="match status" value="1"/>
</dbReference>
<keyword evidence="3" id="KW-1185">Reference proteome</keyword>
<dbReference type="CDD" id="cd03801">
    <property type="entry name" value="GT4_PimA-like"/>
    <property type="match status" value="1"/>
</dbReference>
<evidence type="ECO:0000256" key="1">
    <source>
        <dbReference type="ARBA" id="ARBA00022679"/>
    </source>
</evidence>
<evidence type="ECO:0008006" key="4">
    <source>
        <dbReference type="Google" id="ProtNLM"/>
    </source>
</evidence>
<sequence length="417" mass="46324">MSTCWAVVNDLNIVYLAHRVPYPPNKGEKLRTYHQIKDFVANGAQVTVLCTVETDLDIAYCEQLERMHPVCQVRYHRASSRLIRYFRAFVVNCAISESFFYSSQLLKDLQGSLSTTSVDAILCTASSMAPYIDKSRRYLSSKTLTIMDFMDLDSYKWQQYADHAGLVMASVYQREAEKVAALEKAVAERFDAALLVAEPETALFRASQPQAKCRILTVGNGIDGHEFSPAVSPMELAPPRLLFVGVMDYAPNVDAVLWFYEHVWAAVRRRWPGATFTIAGMNPTPAIQALARDEGIRVTGYVDEILPYFQQSTLFVAPFRIARGLQNKILQAMACGLPVIATTVGAEGIAADDSVDILIADSAARYLQTIEALTTHPLRYAAVRREALATIRRVYSWHQQLAPLRALIGLEASGASA</sequence>
<dbReference type="PANTHER" id="PTHR46401:SF2">
    <property type="entry name" value="GLYCOSYLTRANSFERASE WBBK-RELATED"/>
    <property type="match status" value="1"/>
</dbReference>
<dbReference type="GO" id="GO:0016757">
    <property type="term" value="F:glycosyltransferase activity"/>
    <property type="evidence" value="ECO:0007669"/>
    <property type="project" value="TreeGrafter"/>
</dbReference>
<accession>A0A9X1B5J3</accession>
<dbReference type="SUPFAM" id="SSF53756">
    <property type="entry name" value="UDP-Glycosyltransferase/glycogen phosphorylase"/>
    <property type="match status" value="1"/>
</dbReference>
<organism evidence="2 3">
    <name type="scientific">Lamprobacter modestohalophilus</name>
    <dbReference type="NCBI Taxonomy" id="1064514"/>
    <lineage>
        <taxon>Bacteria</taxon>
        <taxon>Pseudomonadati</taxon>
        <taxon>Pseudomonadota</taxon>
        <taxon>Gammaproteobacteria</taxon>
        <taxon>Chromatiales</taxon>
        <taxon>Chromatiaceae</taxon>
        <taxon>Lamprobacter</taxon>
    </lineage>
</organism>
<proteinExistence type="predicted"/>
<gene>
    <name evidence="2" type="ORF">CKO42_14860</name>
</gene>
<evidence type="ECO:0000313" key="3">
    <source>
        <dbReference type="Proteomes" id="UP001138768"/>
    </source>
</evidence>